<dbReference type="Gene3D" id="2.40.330.10">
    <property type="entry name" value="DNA-binding pseudobarrel domain"/>
    <property type="match status" value="1"/>
</dbReference>
<dbReference type="InterPro" id="IPR015300">
    <property type="entry name" value="DNA-bd_pseudobarrel_sf"/>
</dbReference>
<dbReference type="SUPFAM" id="SSF101936">
    <property type="entry name" value="DNA-binding pseudobarrel domain"/>
    <property type="match status" value="2"/>
</dbReference>
<protein>
    <submittedName>
        <fullName evidence="6">TF-B3 domain-containing protein</fullName>
    </submittedName>
</protein>
<keyword evidence="5" id="KW-0539">Nucleus</keyword>
<dbReference type="GO" id="GO:0003677">
    <property type="term" value="F:DNA binding"/>
    <property type="evidence" value="ECO:0007669"/>
    <property type="project" value="UniProtKB-KW"/>
</dbReference>
<evidence type="ECO:0000256" key="1">
    <source>
        <dbReference type="ARBA" id="ARBA00004123"/>
    </source>
</evidence>
<name>A0AAD8HUW2_9APIA</name>
<accession>A0AAD8HUW2</accession>
<evidence type="ECO:0000256" key="2">
    <source>
        <dbReference type="ARBA" id="ARBA00023015"/>
    </source>
</evidence>
<evidence type="ECO:0000313" key="7">
    <source>
        <dbReference type="Proteomes" id="UP001237642"/>
    </source>
</evidence>
<proteinExistence type="predicted"/>
<keyword evidence="2" id="KW-0805">Transcription regulation</keyword>
<comment type="caution">
    <text evidence="6">The sequence shown here is derived from an EMBL/GenBank/DDBJ whole genome shotgun (WGS) entry which is preliminary data.</text>
</comment>
<reference evidence="6" key="2">
    <citation type="submission" date="2023-05" db="EMBL/GenBank/DDBJ databases">
        <authorList>
            <person name="Schelkunov M.I."/>
        </authorList>
    </citation>
    <scope>NUCLEOTIDE SEQUENCE</scope>
    <source>
        <strain evidence="6">Hsosn_3</strain>
        <tissue evidence="6">Leaf</tissue>
    </source>
</reference>
<keyword evidence="4" id="KW-0804">Transcription</keyword>
<dbReference type="Proteomes" id="UP001237642">
    <property type="component" value="Unassembled WGS sequence"/>
</dbReference>
<comment type="subcellular location">
    <subcellularLocation>
        <location evidence="1">Nucleus</location>
    </subcellularLocation>
</comment>
<organism evidence="6 7">
    <name type="scientific">Heracleum sosnowskyi</name>
    <dbReference type="NCBI Taxonomy" id="360622"/>
    <lineage>
        <taxon>Eukaryota</taxon>
        <taxon>Viridiplantae</taxon>
        <taxon>Streptophyta</taxon>
        <taxon>Embryophyta</taxon>
        <taxon>Tracheophyta</taxon>
        <taxon>Spermatophyta</taxon>
        <taxon>Magnoliopsida</taxon>
        <taxon>eudicotyledons</taxon>
        <taxon>Gunneridae</taxon>
        <taxon>Pentapetalae</taxon>
        <taxon>asterids</taxon>
        <taxon>campanulids</taxon>
        <taxon>Apiales</taxon>
        <taxon>Apiaceae</taxon>
        <taxon>Apioideae</taxon>
        <taxon>apioid superclade</taxon>
        <taxon>Tordylieae</taxon>
        <taxon>Tordyliinae</taxon>
        <taxon>Heracleum</taxon>
    </lineage>
</organism>
<dbReference type="AlphaFoldDB" id="A0AAD8HUW2"/>
<dbReference type="PANTHER" id="PTHR31920:SF135">
    <property type="entry name" value="B3 DOMAIN-CONTAINING PROTEIN OS03G0621600-RELATED"/>
    <property type="match status" value="1"/>
</dbReference>
<evidence type="ECO:0000256" key="3">
    <source>
        <dbReference type="ARBA" id="ARBA00023125"/>
    </source>
</evidence>
<keyword evidence="3" id="KW-0238">DNA-binding</keyword>
<evidence type="ECO:0000256" key="5">
    <source>
        <dbReference type="ARBA" id="ARBA00023242"/>
    </source>
</evidence>
<keyword evidence="7" id="KW-1185">Reference proteome</keyword>
<dbReference type="EMBL" id="JAUIZM010000007">
    <property type="protein sequence ID" value="KAK1373316.1"/>
    <property type="molecule type" value="Genomic_DNA"/>
</dbReference>
<dbReference type="PANTHER" id="PTHR31920">
    <property type="entry name" value="B3 DOMAIN-CONTAINING"/>
    <property type="match status" value="1"/>
</dbReference>
<dbReference type="GO" id="GO:0005634">
    <property type="term" value="C:nucleus"/>
    <property type="evidence" value="ECO:0007669"/>
    <property type="project" value="UniProtKB-SubCell"/>
</dbReference>
<sequence>MEACGLICEKFAKLLSPSDVSRDEMRIPPEFCFKYDDRMALAFNLILRTGYRLPVRFNPDKGTLDGLLPLYRDLGLNGGELLVLEYYGRFDMNLYVIGTNSSEIEYPHMVHDLQTCKPLKVTLANGGWRFTISVDLSAEFDDEIDLPQEFLDVCATGFPRWARIILRNGKVFIGTYDRDRRKLSCLRTMHEILGRDNLENIHILVFTYDGVCALNVTAFDKELVEIVFPGTPTSNGERGYGFEITVHHSHMLKFCHGVDISREYKDLCNVWGRRNYINVYSGESAWRLQVRKRSDWKRTTIHDGWVEFRESLGLEVGATLVFHCAKESCNHFSVTVIKQEPDDI</sequence>
<reference evidence="6" key="1">
    <citation type="submission" date="2023-02" db="EMBL/GenBank/DDBJ databases">
        <title>Genome of toxic invasive species Heracleum sosnowskyi carries increased number of genes despite the absence of recent whole-genome duplications.</title>
        <authorList>
            <person name="Schelkunov M."/>
            <person name="Shtratnikova V."/>
            <person name="Makarenko M."/>
            <person name="Klepikova A."/>
            <person name="Omelchenko D."/>
            <person name="Novikova G."/>
            <person name="Obukhova E."/>
            <person name="Bogdanov V."/>
            <person name="Penin A."/>
            <person name="Logacheva M."/>
        </authorList>
    </citation>
    <scope>NUCLEOTIDE SEQUENCE</scope>
    <source>
        <strain evidence="6">Hsosn_3</strain>
        <tissue evidence="6">Leaf</tissue>
    </source>
</reference>
<gene>
    <name evidence="6" type="ORF">POM88_029509</name>
</gene>
<evidence type="ECO:0000313" key="6">
    <source>
        <dbReference type="EMBL" id="KAK1373316.1"/>
    </source>
</evidence>
<evidence type="ECO:0000256" key="4">
    <source>
        <dbReference type="ARBA" id="ARBA00023163"/>
    </source>
</evidence>
<dbReference type="InterPro" id="IPR050655">
    <property type="entry name" value="Plant_B3_domain"/>
</dbReference>